<feature type="compositionally biased region" description="Basic and acidic residues" evidence="1">
    <location>
        <begin position="97"/>
        <end position="112"/>
    </location>
</feature>
<evidence type="ECO:0000256" key="1">
    <source>
        <dbReference type="SAM" id="MobiDB-lite"/>
    </source>
</evidence>
<feature type="compositionally biased region" description="Basic residues" evidence="1">
    <location>
        <begin position="38"/>
        <end position="54"/>
    </location>
</feature>
<dbReference type="VEuPathDB" id="VectorBase:ISCW008827"/>
<accession>B7PXY2</accession>
<feature type="compositionally biased region" description="Basic and acidic residues" evidence="1">
    <location>
        <begin position="64"/>
        <end position="84"/>
    </location>
</feature>
<dbReference type="VEuPathDB" id="VectorBase:ISCI008827"/>
<feature type="compositionally biased region" description="Basic and acidic residues" evidence="1">
    <location>
        <begin position="28"/>
        <end position="37"/>
    </location>
</feature>
<feature type="region of interest" description="Disordered" evidence="1">
    <location>
        <begin position="1"/>
        <end position="113"/>
    </location>
</feature>
<feature type="non-terminal residue" evidence="2">
    <location>
        <position position="1"/>
    </location>
</feature>
<dbReference type="AlphaFoldDB" id="B7PXY2"/>
<dbReference type="EMBL" id="DS816832">
    <property type="protein sequence ID" value="EEC11453.1"/>
    <property type="molecule type" value="Genomic_DNA"/>
</dbReference>
<feature type="compositionally biased region" description="Low complexity" evidence="1">
    <location>
        <begin position="1"/>
        <end position="10"/>
    </location>
</feature>
<organism>
    <name type="scientific">Ixodes scapularis</name>
    <name type="common">Black-legged tick</name>
    <name type="synonym">Deer tick</name>
    <dbReference type="NCBI Taxonomy" id="6945"/>
    <lineage>
        <taxon>Eukaryota</taxon>
        <taxon>Metazoa</taxon>
        <taxon>Ecdysozoa</taxon>
        <taxon>Arthropoda</taxon>
        <taxon>Chelicerata</taxon>
        <taxon>Arachnida</taxon>
        <taxon>Acari</taxon>
        <taxon>Parasitiformes</taxon>
        <taxon>Ixodida</taxon>
        <taxon>Ixodoidea</taxon>
        <taxon>Ixodidae</taxon>
        <taxon>Ixodinae</taxon>
        <taxon>Ixodes</taxon>
    </lineage>
</organism>
<proteinExistence type="predicted"/>
<feature type="compositionally biased region" description="Basic residues" evidence="1">
    <location>
        <begin position="12"/>
        <end position="27"/>
    </location>
</feature>
<reference evidence="2" key="1">
    <citation type="submission" date="2008-03" db="EMBL/GenBank/DDBJ databases">
        <title>Annotation of Ixodes scapularis.</title>
        <authorList>
            <consortium name="Ixodes scapularis Genome Project Consortium"/>
            <person name="Caler E."/>
            <person name="Hannick L.I."/>
            <person name="Bidwell S."/>
            <person name="Joardar V."/>
            <person name="Thiagarajan M."/>
            <person name="Amedeo P."/>
            <person name="Galinsky K.J."/>
            <person name="Schobel S."/>
            <person name="Inman J."/>
            <person name="Hostetler J."/>
            <person name="Miller J."/>
            <person name="Hammond M."/>
            <person name="Megy K."/>
            <person name="Lawson D."/>
            <person name="Kodira C."/>
            <person name="Sutton G."/>
            <person name="Meyer J."/>
            <person name="Hill C.A."/>
            <person name="Birren B."/>
            <person name="Nene V."/>
            <person name="Collins F."/>
            <person name="Alarcon-Chaidez F."/>
            <person name="Wikel S."/>
            <person name="Strausberg R."/>
        </authorList>
    </citation>
    <scope>NUCLEOTIDE SEQUENCE [LARGE SCALE GENOMIC DNA]</scope>
    <source>
        <strain evidence="2">Wikel colony</strain>
    </source>
</reference>
<protein>
    <submittedName>
        <fullName evidence="2">Uncharacterized protein</fullName>
    </submittedName>
</protein>
<evidence type="ECO:0000313" key="2">
    <source>
        <dbReference type="EMBL" id="EEC11453.1"/>
    </source>
</evidence>
<dbReference type="HOGENOM" id="CLU_1850143_0_0_1"/>
<feature type="non-terminal residue" evidence="2">
    <location>
        <position position="140"/>
    </location>
</feature>
<name>B7PXY2_IXOSC</name>
<dbReference type="PaxDb" id="6945-B7PXY2"/>
<gene>
    <name evidence="2" type="ORF">IscW_ISCW008827</name>
</gene>
<sequence>RTSSSSPSLSNQKKKRKITRTRINGKKKTTEKDEKGTSGRRNKNKGGISLRRHPGNVQARRNHKYDTNKNQKQKIEHDASEREMAASSATKHKTSRRTKETKRETSKEDQRARWNQIPSFVLLRALILRSMSVRDAFQGP</sequence>